<dbReference type="CDD" id="cd00093">
    <property type="entry name" value="HTH_XRE"/>
    <property type="match status" value="1"/>
</dbReference>
<dbReference type="InterPro" id="IPR045063">
    <property type="entry name" value="Dynamin_N"/>
</dbReference>
<evidence type="ECO:0000256" key="2">
    <source>
        <dbReference type="ARBA" id="ARBA00022741"/>
    </source>
</evidence>
<keyword evidence="2" id="KW-0547">Nucleotide-binding</keyword>
<feature type="transmembrane region" description="Helical" evidence="6">
    <location>
        <begin position="555"/>
        <end position="578"/>
    </location>
</feature>
<proteinExistence type="predicted"/>
<dbReference type="PANTHER" id="PTHR10465:SF0">
    <property type="entry name" value="SARCALUMENIN"/>
    <property type="match status" value="1"/>
</dbReference>
<comment type="subcellular location">
    <subcellularLocation>
        <location evidence="1">Membrane</location>
    </subcellularLocation>
</comment>
<dbReference type="GO" id="GO:0016020">
    <property type="term" value="C:membrane"/>
    <property type="evidence" value="ECO:0007669"/>
    <property type="project" value="UniProtKB-SubCell"/>
</dbReference>
<keyword evidence="6" id="KW-0812">Transmembrane</keyword>
<dbReference type="GO" id="GO:0003924">
    <property type="term" value="F:GTPase activity"/>
    <property type="evidence" value="ECO:0007669"/>
    <property type="project" value="InterPro"/>
</dbReference>
<name>G0WKN2_LACLL</name>
<accession>G0WKN2</accession>
<evidence type="ECO:0000256" key="6">
    <source>
        <dbReference type="SAM" id="Phobius"/>
    </source>
</evidence>
<dbReference type="InterPro" id="IPR010982">
    <property type="entry name" value="Lambda_DNA-bd_dom_sf"/>
</dbReference>
<reference evidence="8" key="1">
    <citation type="journal article" date="2011" name="PLoS ONE">
        <title>Adaptative potential of the Lactococcus lactis IL594 strain encoded in its 7 plasmids.</title>
        <authorList>
            <person name="Gorecki R.K."/>
            <person name="Koryszewska-Baginska A."/>
            <person name="Golebiewski M."/>
            <person name="Zylinska J."/>
            <person name="Grynberg M."/>
            <person name="Bardowski J.K."/>
        </authorList>
    </citation>
    <scope>NUCLEOTIDE SEQUENCE</scope>
    <source>
        <strain evidence="8">IL594</strain>
        <plasmid evidence="8">pIL7</plasmid>
    </source>
</reference>
<dbReference type="GO" id="GO:0005525">
    <property type="term" value="F:GTP binding"/>
    <property type="evidence" value="ECO:0007669"/>
    <property type="project" value="UniProtKB-KW"/>
</dbReference>
<evidence type="ECO:0000256" key="1">
    <source>
        <dbReference type="ARBA" id="ARBA00004370"/>
    </source>
</evidence>
<dbReference type="Gene3D" id="3.40.50.300">
    <property type="entry name" value="P-loop containing nucleotide triphosphate hydrolases"/>
    <property type="match status" value="1"/>
</dbReference>
<keyword evidence="8" id="KW-0614">Plasmid</keyword>
<keyword evidence="6" id="KW-1133">Transmembrane helix</keyword>
<organism evidence="8">
    <name type="scientific">Lactococcus lactis subsp. lactis</name>
    <name type="common">Streptococcus lactis</name>
    <dbReference type="NCBI Taxonomy" id="1360"/>
    <lineage>
        <taxon>Bacteria</taxon>
        <taxon>Bacillati</taxon>
        <taxon>Bacillota</taxon>
        <taxon>Bacilli</taxon>
        <taxon>Lactobacillales</taxon>
        <taxon>Streptococcaceae</taxon>
        <taxon>Lactococcus</taxon>
    </lineage>
</organism>
<keyword evidence="3" id="KW-0378">Hydrolase</keyword>
<dbReference type="AlphaFoldDB" id="G0WKN2"/>
<dbReference type="PANTHER" id="PTHR10465">
    <property type="entry name" value="TRANSMEMBRANE GTPASE FZO1"/>
    <property type="match status" value="1"/>
</dbReference>
<dbReference type="GO" id="GO:0008053">
    <property type="term" value="P:mitochondrial fusion"/>
    <property type="evidence" value="ECO:0007669"/>
    <property type="project" value="TreeGrafter"/>
</dbReference>
<evidence type="ECO:0000313" key="8">
    <source>
        <dbReference type="EMBL" id="ADX30881.1"/>
    </source>
</evidence>
<dbReference type="PROSITE" id="PS50943">
    <property type="entry name" value="HTH_CROC1"/>
    <property type="match status" value="1"/>
</dbReference>
<evidence type="ECO:0000259" key="7">
    <source>
        <dbReference type="PROSITE" id="PS50943"/>
    </source>
</evidence>
<evidence type="ECO:0000256" key="3">
    <source>
        <dbReference type="ARBA" id="ARBA00022801"/>
    </source>
</evidence>
<keyword evidence="4" id="KW-0342">GTP-binding</keyword>
<dbReference type="InterPro" id="IPR027094">
    <property type="entry name" value="Mitofusin_fam"/>
</dbReference>
<dbReference type="InterPro" id="IPR027417">
    <property type="entry name" value="P-loop_NTPase"/>
</dbReference>
<dbReference type="Gene3D" id="1.10.260.40">
    <property type="entry name" value="lambda repressor-like DNA-binding domains"/>
    <property type="match status" value="1"/>
</dbReference>
<sequence length="669" mass="76021">MTQEDIAIRLGTTKGSISNWEANPQNLSIIKLKQYLDVVGGTLSDFEKKGKGTTMKISVNTDMIQFRTDFMNTMDKLKNSRAKQGNSLTLDTAFETAMTDLKKLQLESRKARVLVVGPSDAGKSTFINKLLGENVVPSHWTPATGMAIKIIHSSEKPEWVTGNTLIVKNDLKVDKAPAEPFNLRDRKYFDEHVKLEGGRDIVEAYGEREGDKYNSELAEEEMIFTYVDSEILNTIDIYDTPGTAAGEDETSEMDEQISADMRNNADAVIYLMTANQFLHRQDFQLLRRDIERLPSLFDGKNGLGKLSNLFIVASQADIIDSEEDRNRILRNGAKRFSKTLSTEFFDRLNCTPEDLSKRFFALSNKVGKEDISYKFEEDFVNFVKESQNIILSNSILKRNKLLRSHISEIEKGISKVEEDRINHEKLVEEANEKEAYLPTILQANKDFSNKLKKELIQSKSTAKSKFKLYYKNLLNKDSLLQEIENGGYKNSKDDKEIFANKISNLLADKYKGILDSETSKLEENIRKIPEKIQISTQIPTSFFDFKAATLGLGDVHFLIGPITLPPLIILWGPIYVLFFRNAWKGKLAQSLIEGYENQDALGQYLDGIETFIKDTEKGVDDIKKGLDIAAKEDVKVSKLRAEANPQDFDHEIKQLIEFQTTLKEIRAKY</sequence>
<protein>
    <submittedName>
        <fullName evidence="8">Dynamin</fullName>
    </submittedName>
</protein>
<dbReference type="SUPFAM" id="SSF52540">
    <property type="entry name" value="P-loop containing nucleoside triphosphate hydrolases"/>
    <property type="match status" value="1"/>
</dbReference>
<evidence type="ECO:0000256" key="5">
    <source>
        <dbReference type="ARBA" id="ARBA00023136"/>
    </source>
</evidence>
<dbReference type="SUPFAM" id="SSF47413">
    <property type="entry name" value="lambda repressor-like DNA-binding domains"/>
    <property type="match status" value="1"/>
</dbReference>
<gene>
    <name evidence="8" type="primary">orf4</name>
    <name evidence="8" type="ORF">pIL7_4</name>
</gene>
<dbReference type="InterPro" id="IPR001387">
    <property type="entry name" value="Cro/C1-type_HTH"/>
</dbReference>
<dbReference type="Pfam" id="PF00350">
    <property type="entry name" value="Dynamin_N"/>
    <property type="match status" value="1"/>
</dbReference>
<keyword evidence="5 6" id="KW-0472">Membrane</keyword>
<dbReference type="GO" id="GO:0003677">
    <property type="term" value="F:DNA binding"/>
    <property type="evidence" value="ECO:0007669"/>
    <property type="project" value="InterPro"/>
</dbReference>
<dbReference type="RefSeq" id="WP_014011569.1">
    <property type="nucleotide sequence ID" value="NC_015864.1"/>
</dbReference>
<evidence type="ECO:0000256" key="4">
    <source>
        <dbReference type="ARBA" id="ARBA00023134"/>
    </source>
</evidence>
<geneLocation type="plasmid" evidence="8">
    <name>pIL7</name>
</geneLocation>
<dbReference type="EMBL" id="HM197723">
    <property type="protein sequence ID" value="ADX30881.1"/>
    <property type="molecule type" value="Genomic_DNA"/>
</dbReference>
<feature type="domain" description="HTH cro/C1-type" evidence="7">
    <location>
        <begin position="1"/>
        <end position="46"/>
    </location>
</feature>